<gene>
    <name evidence="11" type="ORF">L228DRAFT_238249</name>
</gene>
<dbReference type="Proteomes" id="UP000076632">
    <property type="component" value="Unassembled WGS sequence"/>
</dbReference>
<feature type="binding site" description="axial binding residue" evidence="8">
    <location>
        <position position="488"/>
    </location>
    <ligand>
        <name>heme</name>
        <dbReference type="ChEBI" id="CHEBI:30413"/>
    </ligand>
    <ligandPart>
        <name>Fe</name>
        <dbReference type="ChEBI" id="CHEBI:18248"/>
    </ligandPart>
</feature>
<keyword evidence="6 8" id="KW-0408">Iron</keyword>
<dbReference type="Pfam" id="PF00067">
    <property type="entry name" value="p450"/>
    <property type="match status" value="1"/>
</dbReference>
<dbReference type="PRINTS" id="PR00385">
    <property type="entry name" value="P450"/>
</dbReference>
<comment type="cofactor">
    <cofactor evidence="1 8">
        <name>heme</name>
        <dbReference type="ChEBI" id="CHEBI:30413"/>
    </cofactor>
</comment>
<dbReference type="STRING" id="1328760.A0A165HM88"/>
<evidence type="ECO:0000256" key="3">
    <source>
        <dbReference type="ARBA" id="ARBA00022617"/>
    </source>
</evidence>
<evidence type="ECO:0000256" key="10">
    <source>
        <dbReference type="SAM" id="Phobius"/>
    </source>
</evidence>
<dbReference type="PRINTS" id="PR00463">
    <property type="entry name" value="EP450I"/>
</dbReference>
<dbReference type="CDD" id="cd11063">
    <property type="entry name" value="CYP52"/>
    <property type="match status" value="1"/>
</dbReference>
<dbReference type="PROSITE" id="PS00086">
    <property type="entry name" value="CYTOCHROME_P450"/>
    <property type="match status" value="1"/>
</dbReference>
<evidence type="ECO:0000256" key="6">
    <source>
        <dbReference type="ARBA" id="ARBA00023004"/>
    </source>
</evidence>
<reference evidence="11 12" key="1">
    <citation type="journal article" date="2016" name="Fungal Biol.">
        <title>The genome of Xylona heveae provides a window into fungal endophytism.</title>
        <authorList>
            <person name="Gazis R."/>
            <person name="Kuo A."/>
            <person name="Riley R."/>
            <person name="LaButti K."/>
            <person name="Lipzen A."/>
            <person name="Lin J."/>
            <person name="Amirebrahimi M."/>
            <person name="Hesse C.N."/>
            <person name="Spatafora J.W."/>
            <person name="Henrissat B."/>
            <person name="Hainaut M."/>
            <person name="Grigoriev I.V."/>
            <person name="Hibbett D.S."/>
        </authorList>
    </citation>
    <scope>NUCLEOTIDE SEQUENCE [LARGE SCALE GENOMIC DNA]</scope>
    <source>
        <strain evidence="11 12">TC161</strain>
    </source>
</reference>
<dbReference type="InterPro" id="IPR002401">
    <property type="entry name" value="Cyt_P450_E_grp-I"/>
</dbReference>
<evidence type="ECO:0000256" key="4">
    <source>
        <dbReference type="ARBA" id="ARBA00022723"/>
    </source>
</evidence>
<name>A0A165HM88_XYLHT</name>
<dbReference type="PANTHER" id="PTHR24287:SF1">
    <property type="entry name" value="P450, PUTATIVE (EUROFUNG)-RELATED"/>
    <property type="match status" value="1"/>
</dbReference>
<keyword evidence="3 8" id="KW-0349">Heme</keyword>
<dbReference type="InterPro" id="IPR036396">
    <property type="entry name" value="Cyt_P450_sf"/>
</dbReference>
<dbReference type="InParanoid" id="A0A165HM88"/>
<dbReference type="OrthoDB" id="1470350at2759"/>
<comment type="similarity">
    <text evidence="2 9">Belongs to the cytochrome P450 family.</text>
</comment>
<keyword evidence="12" id="KW-1185">Reference proteome</keyword>
<evidence type="ECO:0000256" key="9">
    <source>
        <dbReference type="RuleBase" id="RU000461"/>
    </source>
</evidence>
<sequence>MDSVLTIRNLFFAGVSFVIFYAFRSVLDNRRFKKFARENGCEDPPLFKDKLPWGIDTIYKLITFKGDLLDDWVCKQYYELGATWKGNVLFGDQVINTSDPQNIQTILGVKFKDFEIGEKRHRPIRYLIGNGIFTSDGPTWSHARAIMRPQFMREHISNLEATERHMQNLLKAIPADPTSGWCDEIDLQPLFFRLTMDNATEFLFGTSVDSQLTAMAPATTGDAQTVQTRATLMAAGKSGENYSFGEAFTTAQDYISWSFRFQQFYWLIHLFSTKYRRACQFCHRFADYFIEENFRQHKEKKPEKSNSGETYEKYVLLEALAEETQNRKELREHLLQILLAGRDTTASLLSWTFLLLSRHPHVWARLRKEIIRDFGAGSSADKELLTFHRLKSCTYLQHVLYEALRLYPVIPANHRRATADTVLPVGGGADGTKPVAVRKGQVVAYSVYAMHRRTDIWGDDAAEFRPERWQGRKLDWSFLPFNGGPRICLGQQFALTLASYVVVRILQRFDKIEPVDSSTPIEKFLSLTISPANGVKVRLGLAGRSQ</sequence>
<dbReference type="GeneID" id="28896164"/>
<dbReference type="InterPro" id="IPR017972">
    <property type="entry name" value="Cyt_P450_CS"/>
</dbReference>
<keyword evidence="10" id="KW-1133">Transmembrane helix</keyword>
<dbReference type="AlphaFoldDB" id="A0A165HM88"/>
<accession>A0A165HM88</accession>
<dbReference type="OMA" id="TVNFSPY"/>
<dbReference type="PANTHER" id="PTHR24287">
    <property type="entry name" value="P450, PUTATIVE (EUROFUNG)-RELATED"/>
    <property type="match status" value="1"/>
</dbReference>
<dbReference type="InterPro" id="IPR001128">
    <property type="entry name" value="Cyt_P450"/>
</dbReference>
<proteinExistence type="inferred from homology"/>
<dbReference type="Gene3D" id="1.10.630.10">
    <property type="entry name" value="Cytochrome P450"/>
    <property type="match status" value="1"/>
</dbReference>
<keyword evidence="7 9" id="KW-0503">Monooxygenase</keyword>
<evidence type="ECO:0000256" key="1">
    <source>
        <dbReference type="ARBA" id="ARBA00001971"/>
    </source>
</evidence>
<protein>
    <submittedName>
        <fullName evidence="11">Cytochrome P450</fullName>
    </submittedName>
</protein>
<organism evidence="11 12">
    <name type="scientific">Xylona heveae (strain CBS 132557 / TC161)</name>
    <dbReference type="NCBI Taxonomy" id="1328760"/>
    <lineage>
        <taxon>Eukaryota</taxon>
        <taxon>Fungi</taxon>
        <taxon>Dikarya</taxon>
        <taxon>Ascomycota</taxon>
        <taxon>Pezizomycotina</taxon>
        <taxon>Xylonomycetes</taxon>
        <taxon>Xylonales</taxon>
        <taxon>Xylonaceae</taxon>
        <taxon>Xylona</taxon>
    </lineage>
</organism>
<dbReference type="EMBL" id="KV407457">
    <property type="protein sequence ID" value="KZF23725.1"/>
    <property type="molecule type" value="Genomic_DNA"/>
</dbReference>
<evidence type="ECO:0000256" key="5">
    <source>
        <dbReference type="ARBA" id="ARBA00023002"/>
    </source>
</evidence>
<keyword evidence="5 9" id="KW-0560">Oxidoreductase</keyword>
<evidence type="ECO:0000256" key="8">
    <source>
        <dbReference type="PIRSR" id="PIRSR602401-1"/>
    </source>
</evidence>
<dbReference type="GO" id="GO:0005506">
    <property type="term" value="F:iron ion binding"/>
    <property type="evidence" value="ECO:0007669"/>
    <property type="project" value="InterPro"/>
</dbReference>
<feature type="transmembrane region" description="Helical" evidence="10">
    <location>
        <begin position="6"/>
        <end position="27"/>
    </location>
</feature>
<dbReference type="RefSeq" id="XP_018189280.1">
    <property type="nucleotide sequence ID" value="XM_018331027.1"/>
</dbReference>
<keyword evidence="4 8" id="KW-0479">Metal-binding</keyword>
<evidence type="ECO:0000256" key="7">
    <source>
        <dbReference type="ARBA" id="ARBA00023033"/>
    </source>
</evidence>
<dbReference type="InterPro" id="IPR047146">
    <property type="entry name" value="Cyt_P450_E_CYP52_fungi"/>
</dbReference>
<dbReference type="GO" id="GO:0004497">
    <property type="term" value="F:monooxygenase activity"/>
    <property type="evidence" value="ECO:0007669"/>
    <property type="project" value="UniProtKB-KW"/>
</dbReference>
<dbReference type="GO" id="GO:0016705">
    <property type="term" value="F:oxidoreductase activity, acting on paired donors, with incorporation or reduction of molecular oxygen"/>
    <property type="evidence" value="ECO:0007669"/>
    <property type="project" value="InterPro"/>
</dbReference>
<keyword evidence="10" id="KW-0812">Transmembrane</keyword>
<evidence type="ECO:0000313" key="11">
    <source>
        <dbReference type="EMBL" id="KZF23725.1"/>
    </source>
</evidence>
<evidence type="ECO:0000256" key="2">
    <source>
        <dbReference type="ARBA" id="ARBA00010617"/>
    </source>
</evidence>
<keyword evidence="10" id="KW-0472">Membrane</keyword>
<dbReference type="SUPFAM" id="SSF48264">
    <property type="entry name" value="Cytochrome P450"/>
    <property type="match status" value="1"/>
</dbReference>
<dbReference type="GO" id="GO:0020037">
    <property type="term" value="F:heme binding"/>
    <property type="evidence" value="ECO:0007669"/>
    <property type="project" value="InterPro"/>
</dbReference>
<evidence type="ECO:0000313" key="12">
    <source>
        <dbReference type="Proteomes" id="UP000076632"/>
    </source>
</evidence>